<dbReference type="InterPro" id="IPR000873">
    <property type="entry name" value="AMP-dep_synth/lig_dom"/>
</dbReference>
<dbReference type="SUPFAM" id="SSF56801">
    <property type="entry name" value="Acetyl-CoA synthetase-like"/>
    <property type="match status" value="1"/>
</dbReference>
<sequence>MAKNVAEVYKESSEKYGTLPAFFSKDDKKKYIPTNFKELYESGLNLAEALIDLGVNAREKIGMIADHRLEWVIADAATLFTGSADVPRGTDVTEPELEYILEHSEAKVLFVENDKVLEKFNRIKSKTSVKTVIMMDPKAKGEKGVLNLYELIERGKQLRGAGSKKAEARIADIKPDDLLTLIYTSGTTGKPKGVMLMHSNLMHQIDDVTPLLQSNSKDRFLSILPVWHIFERAFMYVAIFSGSATYFTNVRDMRDDFGKAKPTFMGSAPRLWESIYLGIYNRVKDPKQTPAIRRALFNTAYFFSKHYHAAIRFLKGNEIDLVGRNPIISFFLGLKSLVVAILTFLPYLLLDAVVLSKIRLATGGKLRATCSGGGALPSHVDAFFNDIGIRVLEGYGMTETSPVISVRTFKKLVMGSVGKVAPKSEVQIRDFNGDVLTHVKMDGKIEGKRCARGIVYVRGPQVMKGYYKNPEATDKALKDGWMDTGDLGMINYKDTLTLTGRAKDTVVLLGGENVEPVPIENKLLESPYISQIMVIGQDQKNLGAIVIPEFPKLKEWALANGVTETDESALISNTKVVDFYKKEIKDLNSAKHGFKSFEQVSPFFLVSKPFEVGDELTNLMKLKRHIITDKYKDQIKKIYS</sequence>
<evidence type="ECO:0000313" key="3">
    <source>
        <dbReference type="EMBL" id="TGL56293.1"/>
    </source>
</evidence>
<evidence type="ECO:0000259" key="2">
    <source>
        <dbReference type="Pfam" id="PF00501"/>
    </source>
</evidence>
<name>A0A4R9JU24_9LEPT</name>
<evidence type="ECO:0000313" key="4">
    <source>
        <dbReference type="Proteomes" id="UP000297693"/>
    </source>
</evidence>
<dbReference type="EMBL" id="RQGD01000046">
    <property type="protein sequence ID" value="TGL56293.1"/>
    <property type="molecule type" value="Genomic_DNA"/>
</dbReference>
<dbReference type="AlphaFoldDB" id="A0A4R9JU24"/>
<dbReference type="OrthoDB" id="311554at2"/>
<dbReference type="InterPro" id="IPR042099">
    <property type="entry name" value="ANL_N_sf"/>
</dbReference>
<keyword evidence="4" id="KW-1185">Reference proteome</keyword>
<comment type="caution">
    <text evidence="3">The sequence shown here is derived from an EMBL/GenBank/DDBJ whole genome shotgun (WGS) entry which is preliminary data.</text>
</comment>
<dbReference type="InterPro" id="IPR052987">
    <property type="entry name" value="Chloroplast_AMP-bd_Enzymes"/>
</dbReference>
<proteinExistence type="predicted"/>
<dbReference type="Gene3D" id="3.40.50.12780">
    <property type="entry name" value="N-terminal domain of ligase-like"/>
    <property type="match status" value="2"/>
</dbReference>
<organism evidence="3 4">
    <name type="scientific">Leptospira ognonensis</name>
    <dbReference type="NCBI Taxonomy" id="2484945"/>
    <lineage>
        <taxon>Bacteria</taxon>
        <taxon>Pseudomonadati</taxon>
        <taxon>Spirochaetota</taxon>
        <taxon>Spirochaetia</taxon>
        <taxon>Leptospirales</taxon>
        <taxon>Leptospiraceae</taxon>
        <taxon>Leptospira</taxon>
    </lineage>
</organism>
<dbReference type="InterPro" id="IPR020845">
    <property type="entry name" value="AMP-binding_CS"/>
</dbReference>
<dbReference type="PROSITE" id="PS00455">
    <property type="entry name" value="AMP_BINDING"/>
    <property type="match status" value="1"/>
</dbReference>
<keyword evidence="1" id="KW-0812">Transmembrane</keyword>
<keyword evidence="3" id="KW-0436">Ligase</keyword>
<evidence type="ECO:0000256" key="1">
    <source>
        <dbReference type="SAM" id="Phobius"/>
    </source>
</evidence>
<feature type="transmembrane region" description="Helical" evidence="1">
    <location>
        <begin position="327"/>
        <end position="350"/>
    </location>
</feature>
<feature type="domain" description="AMP-dependent synthetase/ligase" evidence="2">
    <location>
        <begin position="12"/>
        <end position="467"/>
    </location>
</feature>
<dbReference type="Proteomes" id="UP000297693">
    <property type="component" value="Unassembled WGS sequence"/>
</dbReference>
<keyword evidence="1" id="KW-0472">Membrane</keyword>
<reference evidence="3" key="1">
    <citation type="journal article" date="2019" name="PLoS Negl. Trop. Dis.">
        <title>Revisiting the worldwide diversity of Leptospira species in the environment.</title>
        <authorList>
            <person name="Vincent A.T."/>
            <person name="Schiettekatte O."/>
            <person name="Bourhy P."/>
            <person name="Veyrier F.J."/>
            <person name="Picardeau M."/>
        </authorList>
    </citation>
    <scope>NUCLEOTIDE SEQUENCE [LARGE SCALE GENOMIC DNA]</scope>
    <source>
        <strain evidence="3">201702476</strain>
    </source>
</reference>
<dbReference type="Pfam" id="PF23562">
    <property type="entry name" value="AMP-binding_C_3"/>
    <property type="match status" value="1"/>
</dbReference>
<protein>
    <submittedName>
        <fullName evidence="3">Long-chain fatty acid--CoA ligase</fullName>
    </submittedName>
</protein>
<gene>
    <name evidence="3" type="ORF">EHQ58_16825</name>
</gene>
<keyword evidence="1" id="KW-1133">Transmembrane helix</keyword>
<dbReference type="PANTHER" id="PTHR43813:SF1">
    <property type="entry name" value="ACYL-ACTIVATING ENZYME 16, CHLOROPLASTIC-RELATED"/>
    <property type="match status" value="1"/>
</dbReference>
<accession>A0A4R9JU24</accession>
<dbReference type="Pfam" id="PF00501">
    <property type="entry name" value="AMP-binding"/>
    <property type="match status" value="1"/>
</dbReference>
<dbReference type="GO" id="GO:0016874">
    <property type="term" value="F:ligase activity"/>
    <property type="evidence" value="ECO:0007669"/>
    <property type="project" value="UniProtKB-KW"/>
</dbReference>
<dbReference type="RefSeq" id="WP_135625091.1">
    <property type="nucleotide sequence ID" value="NZ_RQGD01000046.1"/>
</dbReference>
<dbReference type="PANTHER" id="PTHR43813">
    <property type="entry name" value="ACYL-ACTIVATING ENZYME 16, CHLOROPLASTIC-RELATED"/>
    <property type="match status" value="1"/>
</dbReference>